<reference evidence="2 3" key="1">
    <citation type="submission" date="2016-01" db="EMBL/GenBank/DDBJ databases">
        <authorList>
            <person name="Oliw E.H."/>
        </authorList>
    </citation>
    <scope>NUCLEOTIDE SEQUENCE [LARGE SCALE GENOMIC DNA]</scope>
    <source>
        <strain evidence="2">LMG 22029</strain>
    </source>
</reference>
<keyword evidence="1" id="KW-0472">Membrane</keyword>
<protein>
    <submittedName>
        <fullName evidence="2">Uncharacterized protein</fullName>
    </submittedName>
</protein>
<accession>A0A158HE94</accession>
<organism evidence="2 3">
    <name type="scientific">Caballeronia sordidicola</name>
    <name type="common">Burkholderia sordidicola</name>
    <dbReference type="NCBI Taxonomy" id="196367"/>
    <lineage>
        <taxon>Bacteria</taxon>
        <taxon>Pseudomonadati</taxon>
        <taxon>Pseudomonadota</taxon>
        <taxon>Betaproteobacteria</taxon>
        <taxon>Burkholderiales</taxon>
        <taxon>Burkholderiaceae</taxon>
        <taxon>Caballeronia</taxon>
    </lineage>
</organism>
<evidence type="ECO:0000313" key="2">
    <source>
        <dbReference type="EMBL" id="SAL42694.1"/>
    </source>
</evidence>
<keyword evidence="1" id="KW-0812">Transmembrane</keyword>
<dbReference type="AlphaFoldDB" id="A0A158HE94"/>
<evidence type="ECO:0000313" key="3">
    <source>
        <dbReference type="Proteomes" id="UP000054893"/>
    </source>
</evidence>
<dbReference type="EMBL" id="FCOC02000016">
    <property type="protein sequence ID" value="SAL42694.1"/>
    <property type="molecule type" value="Genomic_DNA"/>
</dbReference>
<evidence type="ECO:0000256" key="1">
    <source>
        <dbReference type="SAM" id="Phobius"/>
    </source>
</evidence>
<name>A0A158HE94_CABSO</name>
<proteinExistence type="predicted"/>
<sequence length="75" mass="8038">MFETAGSLTDPARSMSTGTALGHVLMRERAAGYPGQSYWFTKSLNALPAVNLTVLAAAIWMVSPVFGLRPVRAAR</sequence>
<gene>
    <name evidence="2" type="ORF">AWB64_04536</name>
</gene>
<keyword evidence="1" id="KW-1133">Transmembrane helix</keyword>
<feature type="transmembrane region" description="Helical" evidence="1">
    <location>
        <begin position="46"/>
        <end position="68"/>
    </location>
</feature>
<dbReference type="Proteomes" id="UP000054893">
    <property type="component" value="Unassembled WGS sequence"/>
</dbReference>